<keyword evidence="2" id="KW-1185">Reference proteome</keyword>
<evidence type="ECO:0008006" key="3">
    <source>
        <dbReference type="Google" id="ProtNLM"/>
    </source>
</evidence>
<accession>A0A7Z9C735</accession>
<dbReference type="Proteomes" id="UP000289220">
    <property type="component" value="Unassembled WGS sequence"/>
</dbReference>
<dbReference type="RefSeq" id="WP_154725313.1">
    <property type="nucleotide sequence ID" value="NZ_UXHF01000003.1"/>
</dbReference>
<dbReference type="InterPro" id="IPR014347">
    <property type="entry name" value="Tautomerase/MIF_sf"/>
</dbReference>
<dbReference type="EMBL" id="UXHF01000003">
    <property type="protein sequence ID" value="VDC50509.1"/>
    <property type="molecule type" value="Genomic_DNA"/>
</dbReference>
<protein>
    <recommendedName>
        <fullName evidence="3">4-oxalocrotonate tautomerase</fullName>
    </recommendedName>
</protein>
<comment type="caution">
    <text evidence="1">The sequence shown here is derived from an EMBL/GenBank/DDBJ whole genome shotgun (WGS) entry which is preliminary data.</text>
</comment>
<dbReference type="Gene3D" id="3.30.429.10">
    <property type="entry name" value="Macrophage Migration Inhibitory Factor"/>
    <property type="match status" value="2"/>
</dbReference>
<proteinExistence type="predicted"/>
<dbReference type="SUPFAM" id="SSF55331">
    <property type="entry name" value="Tautomerase/MIF"/>
    <property type="match status" value="1"/>
</dbReference>
<gene>
    <name evidence="1" type="ORF">BREV_BREV_00256</name>
</gene>
<reference evidence="1 2" key="1">
    <citation type="submission" date="2018-11" db="EMBL/GenBank/DDBJ databases">
        <authorList>
            <person name="Peiro R."/>
            <person name="Begona"/>
            <person name="Cbmso G."/>
            <person name="Lopez M."/>
            <person name="Gonzalez S."/>
            <person name="Sacristan E."/>
            <person name="Castillo E."/>
        </authorList>
    </citation>
    <scope>NUCLEOTIDE SEQUENCE [LARGE SCALE GENOMIC DNA]</scope>
    <source>
        <strain evidence="1">Brev_genome</strain>
    </source>
</reference>
<name>A0A7Z9C735_9CAUL</name>
<evidence type="ECO:0000313" key="1">
    <source>
        <dbReference type="EMBL" id="VDC50509.1"/>
    </source>
</evidence>
<evidence type="ECO:0000313" key="2">
    <source>
        <dbReference type="Proteomes" id="UP000289220"/>
    </source>
</evidence>
<sequence>MPMINVTAPEGALDQASQDTLLKRATETLLKWEGAPLDNALIRASAWSYYHEVPAQSFYVGGEVAQAPKFRIEITTPEGVLDDQKRAGLVADIGKIVDEVIGKAGAGYNHWVLLSEIKDGGWGVAGGITRLADLRAAAQG</sequence>
<organism evidence="1 2">
    <name type="scientific">Brevundimonas mediterranea</name>
    <dbReference type="NCBI Taxonomy" id="74329"/>
    <lineage>
        <taxon>Bacteria</taxon>
        <taxon>Pseudomonadati</taxon>
        <taxon>Pseudomonadota</taxon>
        <taxon>Alphaproteobacteria</taxon>
        <taxon>Caulobacterales</taxon>
        <taxon>Caulobacteraceae</taxon>
        <taxon>Brevundimonas</taxon>
    </lineage>
</organism>
<dbReference type="AlphaFoldDB" id="A0A7Z9C735"/>